<dbReference type="GO" id="GO:0045271">
    <property type="term" value="C:respiratory chain complex I"/>
    <property type="evidence" value="ECO:0007669"/>
    <property type="project" value="InterPro"/>
</dbReference>
<evidence type="ECO:0000313" key="9">
    <source>
        <dbReference type="Proteomes" id="UP000663861"/>
    </source>
</evidence>
<keyword evidence="2" id="KW-0812">Transmembrane</keyword>
<evidence type="ECO:0008006" key="10">
    <source>
        <dbReference type="Google" id="ProtNLM"/>
    </source>
</evidence>
<dbReference type="GO" id="GO:0006120">
    <property type="term" value="P:mitochondrial electron transport, NADH to ubiquinone"/>
    <property type="evidence" value="ECO:0007669"/>
    <property type="project" value="InterPro"/>
</dbReference>
<feature type="region of interest" description="Disordered" evidence="7">
    <location>
        <begin position="1"/>
        <end position="24"/>
    </location>
</feature>
<dbReference type="PANTHER" id="PTHR21382:SF1">
    <property type="entry name" value="NADH DEHYDROGENASE [UBIQUINONE] 1 ALPHA SUBCOMPLEX SUBUNIT 11"/>
    <property type="match status" value="1"/>
</dbReference>
<evidence type="ECO:0000256" key="2">
    <source>
        <dbReference type="ARBA" id="ARBA00022692"/>
    </source>
</evidence>
<evidence type="ECO:0000256" key="1">
    <source>
        <dbReference type="ARBA" id="ARBA00004448"/>
    </source>
</evidence>
<dbReference type="AlphaFoldDB" id="A0A8H3AE33"/>
<keyword evidence="6" id="KW-0472">Membrane</keyword>
<dbReference type="InterPro" id="IPR039205">
    <property type="entry name" value="NDUFA11"/>
</dbReference>
<proteinExistence type="predicted"/>
<dbReference type="PANTHER" id="PTHR21382">
    <property type="entry name" value="NADH-UBIQUINONE OXIDOREDUCTASE SUBUNIT"/>
    <property type="match status" value="1"/>
</dbReference>
<comment type="subcellular location">
    <subcellularLocation>
        <location evidence="1">Mitochondrion inner membrane</location>
        <topology evidence="1">Multi-pass membrane protein</topology>
    </subcellularLocation>
</comment>
<accession>A0A8H3AE33</accession>
<keyword evidence="4" id="KW-1133">Transmembrane helix</keyword>
<evidence type="ECO:0000256" key="4">
    <source>
        <dbReference type="ARBA" id="ARBA00022989"/>
    </source>
</evidence>
<reference evidence="8" key="1">
    <citation type="submission" date="2021-01" db="EMBL/GenBank/DDBJ databases">
        <authorList>
            <person name="Kaushik A."/>
        </authorList>
    </citation>
    <scope>NUCLEOTIDE SEQUENCE</scope>
    <source>
        <strain evidence="8">AG4-RS23</strain>
    </source>
</reference>
<evidence type="ECO:0000256" key="6">
    <source>
        <dbReference type="ARBA" id="ARBA00023136"/>
    </source>
</evidence>
<gene>
    <name evidence="8" type="ORF">RDB_LOCUS17860</name>
</gene>
<evidence type="ECO:0000256" key="3">
    <source>
        <dbReference type="ARBA" id="ARBA00022792"/>
    </source>
</evidence>
<protein>
    <recommendedName>
        <fullName evidence="10">NADH dehydrogenase [ubiquinone] 1 alpha subcomplex subunit 11</fullName>
    </recommendedName>
</protein>
<organism evidence="8 9">
    <name type="scientific">Rhizoctonia solani</name>
    <dbReference type="NCBI Taxonomy" id="456999"/>
    <lineage>
        <taxon>Eukaryota</taxon>
        <taxon>Fungi</taxon>
        <taxon>Dikarya</taxon>
        <taxon>Basidiomycota</taxon>
        <taxon>Agaricomycotina</taxon>
        <taxon>Agaricomycetes</taxon>
        <taxon>Cantharellales</taxon>
        <taxon>Ceratobasidiaceae</taxon>
        <taxon>Rhizoctonia</taxon>
    </lineage>
</organism>
<evidence type="ECO:0000256" key="5">
    <source>
        <dbReference type="ARBA" id="ARBA00023128"/>
    </source>
</evidence>
<dbReference type="GO" id="GO:0005743">
    <property type="term" value="C:mitochondrial inner membrane"/>
    <property type="evidence" value="ECO:0007669"/>
    <property type="project" value="UniProtKB-SubCell"/>
</dbReference>
<keyword evidence="5" id="KW-0496">Mitochondrion</keyword>
<sequence length="190" mass="19403">MASTMSFEPEKSQTRQSVEPSAYEPKSSLQNAAFVGLQSAGVGTLVSAVQNALDHHNRGAAGILTRTGGTIGFFSAAGILTRTGGTIGFFTAMGASFAFTEAAVANQRQTDDSLNGAAGGCAAGLLAGLRARSIPMAFASCAVIGTLVASFDAAGRSLTGGPRDTAGIDIRAERRSRFFKKPPPLDAVTE</sequence>
<comment type="caution">
    <text evidence="8">The sequence shown here is derived from an EMBL/GenBank/DDBJ whole genome shotgun (WGS) entry which is preliminary data.</text>
</comment>
<keyword evidence="3" id="KW-0999">Mitochondrion inner membrane</keyword>
<dbReference type="Proteomes" id="UP000663861">
    <property type="component" value="Unassembled WGS sequence"/>
</dbReference>
<evidence type="ECO:0000256" key="7">
    <source>
        <dbReference type="SAM" id="MobiDB-lite"/>
    </source>
</evidence>
<evidence type="ECO:0000313" key="8">
    <source>
        <dbReference type="EMBL" id="CAE6424514.1"/>
    </source>
</evidence>
<dbReference type="EMBL" id="CAJMWY010000266">
    <property type="protein sequence ID" value="CAE6424514.1"/>
    <property type="molecule type" value="Genomic_DNA"/>
</dbReference>
<name>A0A8H3AE33_9AGAM</name>